<feature type="domain" description="Sulfatase N-terminal" evidence="5">
    <location>
        <begin position="4"/>
        <end position="319"/>
    </location>
</feature>
<accession>A0A1Q2MDN2</accession>
<keyword evidence="3 6" id="KW-0378">Hydrolase</keyword>
<evidence type="ECO:0000313" key="6">
    <source>
        <dbReference type="EMBL" id="AQQ70372.1"/>
    </source>
</evidence>
<comment type="similarity">
    <text evidence="1">Belongs to the sulfatase family.</text>
</comment>
<keyword evidence="2" id="KW-0479">Metal-binding</keyword>
<dbReference type="PROSITE" id="PS00523">
    <property type="entry name" value="SULFATASE_1"/>
    <property type="match status" value="1"/>
</dbReference>
<dbReference type="CDD" id="cd16146">
    <property type="entry name" value="ARS_like"/>
    <property type="match status" value="1"/>
</dbReference>
<dbReference type="GO" id="GO:0004065">
    <property type="term" value="F:arylsulfatase activity"/>
    <property type="evidence" value="ECO:0007669"/>
    <property type="project" value="UniProtKB-EC"/>
</dbReference>
<evidence type="ECO:0000259" key="5">
    <source>
        <dbReference type="Pfam" id="PF00884"/>
    </source>
</evidence>
<dbReference type="PANTHER" id="PTHR42693:SF53">
    <property type="entry name" value="ENDO-4-O-SULFATASE"/>
    <property type="match status" value="1"/>
</dbReference>
<evidence type="ECO:0000256" key="2">
    <source>
        <dbReference type="ARBA" id="ARBA00022723"/>
    </source>
</evidence>
<sequence length="596" mass="67584">MNRPNVILVLTDDQGYGDLGCHGNRIVQTPNIDSFYDESSRFTNYHVGPTCAPTRAGLFTGHYANSTGVWHTIGGRSLLRGDEWTIADAMKSAGWKTAIFGKWHLGDEYPYLPHYRGFEKSLIHKGGGISQAPDYWGNDYFDDTYYDNGKPVKFSGYCTDVWFDKAIEFIEENRDNPFLCCITPNAPHSPYNVPKKYSDMYAGKVPAARAAFYGMITNIDENFGKLRRKLQTLGIEDDTVLIFMTDNGTSCGCSIDDEGFVTDGYNAGMRGVKGWPYEGGHRTPFFIRWARGGINKAADINNVTGNIDFMPTILDLCGIDDGGRTFHGKSLVPLLEGGARQDRVIVTDSQRLVNPVKWRLSSVMTDNYRLINGSELYDISCDPEQRCDISAQHQDIVNRLRDEYEKWWRLVSGKFEQEIPIPVGAELGEQTVLCCHDWRFEPASGEEVAANLHNWRFDDCDTAWSQGHIRQAKITNGYWEVYVQKTGIYKIKLCRWPQESGHSLKEGFEGDDVQWRSDIIASEDYWLYRDGRAIDIVEAKLIINGKEYVKDVTEDKMSADFQLRLSKGPANLKTIFTLSDNTKLGAYYAYLTRITE</sequence>
<evidence type="ECO:0000256" key="3">
    <source>
        <dbReference type="ARBA" id="ARBA00022801"/>
    </source>
</evidence>
<evidence type="ECO:0000313" key="7">
    <source>
        <dbReference type="Proteomes" id="UP000188181"/>
    </source>
</evidence>
<dbReference type="GO" id="GO:0046872">
    <property type="term" value="F:metal ion binding"/>
    <property type="evidence" value="ECO:0007669"/>
    <property type="project" value="UniProtKB-KW"/>
</dbReference>
<dbReference type="InterPro" id="IPR050738">
    <property type="entry name" value="Sulfatase"/>
</dbReference>
<dbReference type="Gene3D" id="3.40.720.10">
    <property type="entry name" value="Alkaline Phosphatase, subunit A"/>
    <property type="match status" value="1"/>
</dbReference>
<proteinExistence type="inferred from homology"/>
<dbReference type="STRING" id="1851148.SMSP2_00718"/>
<dbReference type="AlphaFoldDB" id="A0A1Q2MDN2"/>
<protein>
    <submittedName>
        <fullName evidence="6">Arylsulfatase</fullName>
        <ecNumber evidence="6">3.1.6.1</ecNumber>
    </submittedName>
</protein>
<dbReference type="EMBL" id="CP019646">
    <property type="protein sequence ID" value="AQQ70372.1"/>
    <property type="molecule type" value="Genomic_DNA"/>
</dbReference>
<dbReference type="EC" id="3.1.6.1" evidence="6"/>
<dbReference type="SUPFAM" id="SSF53649">
    <property type="entry name" value="Alkaline phosphatase-like"/>
    <property type="match status" value="1"/>
</dbReference>
<dbReference type="Pfam" id="PF00884">
    <property type="entry name" value="Sulfatase"/>
    <property type="match status" value="1"/>
</dbReference>
<dbReference type="KEGG" id="pbas:SMSP2_00718"/>
<dbReference type="InterPro" id="IPR017850">
    <property type="entry name" value="Alkaline_phosphatase_core_sf"/>
</dbReference>
<keyword evidence="7" id="KW-1185">Reference proteome</keyword>
<name>A0A1Q2MDN2_9BACT</name>
<keyword evidence="4" id="KW-0106">Calcium</keyword>
<dbReference type="InterPro" id="IPR024607">
    <property type="entry name" value="Sulfatase_CS"/>
</dbReference>
<dbReference type="Gene3D" id="3.30.1120.10">
    <property type="match status" value="1"/>
</dbReference>
<organism evidence="6 7">
    <name type="scientific">Limihaloglobus sulfuriphilus</name>
    <dbReference type="NCBI Taxonomy" id="1851148"/>
    <lineage>
        <taxon>Bacteria</taxon>
        <taxon>Pseudomonadati</taxon>
        <taxon>Planctomycetota</taxon>
        <taxon>Phycisphaerae</taxon>
        <taxon>Sedimentisphaerales</taxon>
        <taxon>Sedimentisphaeraceae</taxon>
        <taxon>Limihaloglobus</taxon>
    </lineage>
</organism>
<evidence type="ECO:0000256" key="1">
    <source>
        <dbReference type="ARBA" id="ARBA00008779"/>
    </source>
</evidence>
<dbReference type="PANTHER" id="PTHR42693">
    <property type="entry name" value="ARYLSULFATASE FAMILY MEMBER"/>
    <property type="match status" value="1"/>
</dbReference>
<gene>
    <name evidence="6" type="primary">atsA_11</name>
    <name evidence="6" type="ORF">SMSP2_00718</name>
</gene>
<dbReference type="Proteomes" id="UP000188181">
    <property type="component" value="Chromosome"/>
</dbReference>
<evidence type="ECO:0000256" key="4">
    <source>
        <dbReference type="ARBA" id="ARBA00022837"/>
    </source>
</evidence>
<reference evidence="7" key="1">
    <citation type="submission" date="2017-02" db="EMBL/GenBank/DDBJ databases">
        <title>Comparative genomics and description of representatives of a novel lineage of planctomycetes thriving in anoxic sediments.</title>
        <authorList>
            <person name="Spring S."/>
            <person name="Bunk B."/>
            <person name="Sproer C."/>
        </authorList>
    </citation>
    <scope>NUCLEOTIDE SEQUENCE [LARGE SCALE GENOMIC DNA]</scope>
    <source>
        <strain evidence="7">SM-Chi-D1</strain>
    </source>
</reference>
<dbReference type="InterPro" id="IPR000917">
    <property type="entry name" value="Sulfatase_N"/>
</dbReference>
<dbReference type="RefSeq" id="WP_186804836.1">
    <property type="nucleotide sequence ID" value="NZ_CP019646.1"/>
</dbReference>